<feature type="domain" description="UbiC transcription regulator-associated" evidence="2">
    <location>
        <begin position="1"/>
        <end position="95"/>
    </location>
</feature>
<protein>
    <submittedName>
        <fullName evidence="3">GntR family transcriptional regulator</fullName>
    </submittedName>
</protein>
<reference evidence="3 4" key="1">
    <citation type="submission" date="2022-06" db="EMBL/GenBank/DDBJ databases">
        <title>Genomic Encyclopedia of Archaeal and Bacterial Type Strains, Phase II (KMG-II): from individual species to whole genera.</title>
        <authorList>
            <person name="Goeker M."/>
        </authorList>
    </citation>
    <scope>NUCLEOTIDE SEQUENCE [LARGE SCALE GENOMIC DNA]</scope>
    <source>
        <strain evidence="3 4">DSM 40477</strain>
    </source>
</reference>
<dbReference type="PANTHER" id="PTHR44846:SF17">
    <property type="entry name" value="GNTR-FAMILY TRANSCRIPTIONAL REGULATOR"/>
    <property type="match status" value="1"/>
</dbReference>
<dbReference type="SUPFAM" id="SSF64288">
    <property type="entry name" value="Chorismate lyase-like"/>
    <property type="match status" value="1"/>
</dbReference>
<dbReference type="Pfam" id="PF07702">
    <property type="entry name" value="UTRA"/>
    <property type="match status" value="1"/>
</dbReference>
<evidence type="ECO:0000259" key="2">
    <source>
        <dbReference type="Pfam" id="PF07702"/>
    </source>
</evidence>
<keyword evidence="4" id="KW-1185">Reference proteome</keyword>
<evidence type="ECO:0000256" key="1">
    <source>
        <dbReference type="SAM" id="MobiDB-lite"/>
    </source>
</evidence>
<organism evidence="3 4">
    <name type="scientific">Streptoalloteichus tenebrarius (strain ATCC 17920 / DSM 40477 / JCM 4838 / CBS 697.72 / NBRC 16177 / NCIMB 11028 / NRRL B-12390 / A12253. 1 / ISP 5477)</name>
    <name type="common">Streptomyces tenebrarius</name>
    <dbReference type="NCBI Taxonomy" id="1933"/>
    <lineage>
        <taxon>Bacteria</taxon>
        <taxon>Bacillati</taxon>
        <taxon>Actinomycetota</taxon>
        <taxon>Actinomycetes</taxon>
        <taxon>Pseudonocardiales</taxon>
        <taxon>Pseudonocardiaceae</taxon>
        <taxon>Streptoalloteichus</taxon>
    </lineage>
</organism>
<evidence type="ECO:0000313" key="3">
    <source>
        <dbReference type="EMBL" id="MCP2258087.1"/>
    </source>
</evidence>
<feature type="region of interest" description="Disordered" evidence="1">
    <location>
        <begin position="1"/>
        <end position="26"/>
    </location>
</feature>
<dbReference type="EMBL" id="JAMTCP010000006">
    <property type="protein sequence ID" value="MCP2258087.1"/>
    <property type="molecule type" value="Genomic_DNA"/>
</dbReference>
<dbReference type="PANTHER" id="PTHR44846">
    <property type="entry name" value="MANNOSYL-D-GLYCERATE TRANSPORT/METABOLISM SYSTEM REPRESSOR MNGR-RELATED"/>
    <property type="match status" value="1"/>
</dbReference>
<accession>A0ABT1HRE4</accession>
<dbReference type="InterPro" id="IPR050679">
    <property type="entry name" value="Bact_HTH_transcr_reg"/>
</dbReference>
<name>A0ABT1HRE4_STRSD</name>
<proteinExistence type="predicted"/>
<comment type="caution">
    <text evidence="3">The sequence shown here is derived from an EMBL/GenBank/DDBJ whole genome shotgun (WGS) entry which is preliminary data.</text>
</comment>
<feature type="compositionally biased region" description="Polar residues" evidence="1">
    <location>
        <begin position="1"/>
        <end position="10"/>
    </location>
</feature>
<gene>
    <name evidence="3" type="ORF">LX15_001774</name>
</gene>
<dbReference type="Gene3D" id="3.40.1410.10">
    <property type="entry name" value="Chorismate lyase-like"/>
    <property type="match status" value="1"/>
</dbReference>
<dbReference type="InterPro" id="IPR011663">
    <property type="entry name" value="UTRA"/>
</dbReference>
<dbReference type="InterPro" id="IPR028978">
    <property type="entry name" value="Chorismate_lyase_/UTRA_dom_sf"/>
</dbReference>
<dbReference type="Proteomes" id="UP001205311">
    <property type="component" value="Unassembled WGS sequence"/>
</dbReference>
<evidence type="ECO:0000313" key="4">
    <source>
        <dbReference type="Proteomes" id="UP001205311"/>
    </source>
</evidence>
<sequence>MQLATSQLPRSITHGMQIEEEESGPGGTYARLEEAGHHLSHFVEEVAVRMPSAAEVETLQLLPGTPVFAITRIAYAGSPAKPVELNDIVLAGDQVRLVYEIPAE</sequence>